<keyword evidence="3" id="KW-1185">Reference proteome</keyword>
<sequence length="462" mass="52693">MYPGRSIWARGVLALGAGTLLLSGLQWWSESTRGARSIRVDDPSISERSEGGANYYVSRDVDGIFLGSRRIEDDRKRSARSSDRRRSLDRDIPRNAENEEGIFTAFSRLSIIPADGSVKRDKSDKIEENSRLSPEGRASILESSEGDEGSTRRTFAAGMQEDRLLFFRENRERAESSAKAIRDRKDLTEERDSARRRRETSRDWFTRTWNRSQNFREGNLRESDVESIENNDENDVHETDLSINEEGGSRDALSEDLNTNVDSEFRDETDDEESSSANTSAFQILDSVIPPDNKRGKVTRGEDSKDLMVASNFVLTSQDRRIDPGALVSEYRPIFARNKRKTKKMIRSIVLRKEGVVFRGRSDNARSIAMIRKADRRETMMGDDRRKRHANYYSAQSATPMAYVHIQPAHPAAPPPTSRKCVRCMVVYKPCASQPRPPPRIVLPSYRYHEPASNWRGLKYGE</sequence>
<feature type="compositionally biased region" description="Acidic residues" evidence="1">
    <location>
        <begin position="265"/>
        <end position="274"/>
    </location>
</feature>
<evidence type="ECO:0000256" key="1">
    <source>
        <dbReference type="SAM" id="MobiDB-lite"/>
    </source>
</evidence>
<protein>
    <submittedName>
        <fullName evidence="2">Uncharacterized protein</fullName>
    </submittedName>
</protein>
<dbReference type="AlphaFoldDB" id="A0AAV2NRS9"/>
<dbReference type="EMBL" id="OZ034826">
    <property type="protein sequence ID" value="CAL1682042.1"/>
    <property type="molecule type" value="Genomic_DNA"/>
</dbReference>
<gene>
    <name evidence="2" type="ORF">LPLAT_LOCUS7933</name>
</gene>
<dbReference type="Proteomes" id="UP001497644">
    <property type="component" value="Chromosome 3"/>
</dbReference>
<accession>A0AAV2NRS9</accession>
<feature type="region of interest" description="Disordered" evidence="1">
    <location>
        <begin position="220"/>
        <end position="299"/>
    </location>
</feature>
<feature type="compositionally biased region" description="Basic and acidic residues" evidence="1">
    <location>
        <begin position="117"/>
        <end position="130"/>
    </location>
</feature>
<feature type="compositionally biased region" description="Basic and acidic residues" evidence="1">
    <location>
        <begin position="177"/>
        <end position="193"/>
    </location>
</feature>
<evidence type="ECO:0000313" key="3">
    <source>
        <dbReference type="Proteomes" id="UP001497644"/>
    </source>
</evidence>
<proteinExistence type="predicted"/>
<evidence type="ECO:0000313" key="2">
    <source>
        <dbReference type="EMBL" id="CAL1682042.1"/>
    </source>
</evidence>
<reference evidence="2" key="1">
    <citation type="submission" date="2024-04" db="EMBL/GenBank/DDBJ databases">
        <authorList>
            <consortium name="Molecular Ecology Group"/>
        </authorList>
    </citation>
    <scope>NUCLEOTIDE SEQUENCE</scope>
</reference>
<feature type="region of interest" description="Disordered" evidence="1">
    <location>
        <begin position="177"/>
        <end position="199"/>
    </location>
</feature>
<feature type="region of interest" description="Disordered" evidence="1">
    <location>
        <begin position="117"/>
        <end position="155"/>
    </location>
</feature>
<organism evidence="2 3">
    <name type="scientific">Lasius platythorax</name>
    <dbReference type="NCBI Taxonomy" id="488582"/>
    <lineage>
        <taxon>Eukaryota</taxon>
        <taxon>Metazoa</taxon>
        <taxon>Ecdysozoa</taxon>
        <taxon>Arthropoda</taxon>
        <taxon>Hexapoda</taxon>
        <taxon>Insecta</taxon>
        <taxon>Pterygota</taxon>
        <taxon>Neoptera</taxon>
        <taxon>Endopterygota</taxon>
        <taxon>Hymenoptera</taxon>
        <taxon>Apocrita</taxon>
        <taxon>Aculeata</taxon>
        <taxon>Formicoidea</taxon>
        <taxon>Formicidae</taxon>
        <taxon>Formicinae</taxon>
        <taxon>Lasius</taxon>
        <taxon>Lasius</taxon>
    </lineage>
</organism>
<name>A0AAV2NRS9_9HYME</name>